<proteinExistence type="predicted"/>
<keyword evidence="4" id="KW-1185">Reference proteome</keyword>
<keyword evidence="2" id="KW-0812">Transmembrane</keyword>
<feature type="compositionally biased region" description="Low complexity" evidence="1">
    <location>
        <begin position="75"/>
        <end position="90"/>
    </location>
</feature>
<keyword evidence="2" id="KW-1133">Transmembrane helix</keyword>
<name>A0A1H4ENZ4_9RHOB</name>
<evidence type="ECO:0000256" key="1">
    <source>
        <dbReference type="SAM" id="MobiDB-lite"/>
    </source>
</evidence>
<gene>
    <name evidence="3" type="ORF">SAMN05444370_11520</name>
</gene>
<evidence type="ECO:0000313" key="4">
    <source>
        <dbReference type="Proteomes" id="UP000198703"/>
    </source>
</evidence>
<dbReference type="EMBL" id="FNQM01000015">
    <property type="protein sequence ID" value="SEA86834.1"/>
    <property type="molecule type" value="Genomic_DNA"/>
</dbReference>
<organism evidence="3 4">
    <name type="scientific">Rubrimonas cliftonensis</name>
    <dbReference type="NCBI Taxonomy" id="89524"/>
    <lineage>
        <taxon>Bacteria</taxon>
        <taxon>Pseudomonadati</taxon>
        <taxon>Pseudomonadota</taxon>
        <taxon>Alphaproteobacteria</taxon>
        <taxon>Rhodobacterales</taxon>
        <taxon>Paracoccaceae</taxon>
        <taxon>Rubrimonas</taxon>
    </lineage>
</organism>
<dbReference type="STRING" id="89524.SAMN05444370_11520"/>
<sequence length="90" mass="9195">MTRLLEIAGYAAVAVAVALAVGAAATALAWARGRRASPLHVWVFVGRSDRDDGMSSAVAATLGRLGRDRDRDGAAADPAAPSAAPLEDRP</sequence>
<dbReference type="Proteomes" id="UP000198703">
    <property type="component" value="Unassembled WGS sequence"/>
</dbReference>
<reference evidence="3 4" key="1">
    <citation type="submission" date="2016-10" db="EMBL/GenBank/DDBJ databases">
        <authorList>
            <person name="de Groot N.N."/>
        </authorList>
    </citation>
    <scope>NUCLEOTIDE SEQUENCE [LARGE SCALE GENOMIC DNA]</scope>
    <source>
        <strain evidence="3 4">DSM 15345</strain>
    </source>
</reference>
<accession>A0A1H4ENZ4</accession>
<evidence type="ECO:0000256" key="2">
    <source>
        <dbReference type="SAM" id="Phobius"/>
    </source>
</evidence>
<feature type="region of interest" description="Disordered" evidence="1">
    <location>
        <begin position="68"/>
        <end position="90"/>
    </location>
</feature>
<feature type="transmembrane region" description="Helical" evidence="2">
    <location>
        <begin position="7"/>
        <end position="30"/>
    </location>
</feature>
<keyword evidence="2" id="KW-0472">Membrane</keyword>
<dbReference type="AlphaFoldDB" id="A0A1H4ENZ4"/>
<dbReference type="RefSeq" id="WP_093255393.1">
    <property type="nucleotide sequence ID" value="NZ_FNQM01000015.1"/>
</dbReference>
<protein>
    <submittedName>
        <fullName evidence="3">Uncharacterized protein</fullName>
    </submittedName>
</protein>
<evidence type="ECO:0000313" key="3">
    <source>
        <dbReference type="EMBL" id="SEA86834.1"/>
    </source>
</evidence>